<evidence type="ECO:0000313" key="12">
    <source>
        <dbReference type="EMBL" id="CAB5208732.1"/>
    </source>
</evidence>
<keyword evidence="7" id="KW-0443">Lipid metabolism</keyword>
<keyword evidence="3" id="KW-0276">Fatty acid metabolism</keyword>
<evidence type="ECO:0000256" key="3">
    <source>
        <dbReference type="ARBA" id="ARBA00022832"/>
    </source>
</evidence>
<feature type="transmembrane region" description="Helical" evidence="9">
    <location>
        <begin position="125"/>
        <end position="145"/>
    </location>
</feature>
<comment type="subcellular location">
    <subcellularLocation>
        <location evidence="1">Membrane</location>
        <topology evidence="1">Multi-pass membrane protein</topology>
    </subcellularLocation>
</comment>
<feature type="transmembrane region" description="Helical" evidence="9">
    <location>
        <begin position="151"/>
        <end position="170"/>
    </location>
</feature>
<feature type="transmembrane region" description="Helical" evidence="9">
    <location>
        <begin position="6"/>
        <end position="23"/>
    </location>
</feature>
<organism evidence="12">
    <name type="scientific">uncultured Caudovirales phage</name>
    <dbReference type="NCBI Taxonomy" id="2100421"/>
    <lineage>
        <taxon>Viruses</taxon>
        <taxon>Duplodnaviria</taxon>
        <taxon>Heunggongvirae</taxon>
        <taxon>Uroviricota</taxon>
        <taxon>Caudoviricetes</taxon>
        <taxon>Peduoviridae</taxon>
        <taxon>Maltschvirus</taxon>
        <taxon>Maltschvirus maltsch</taxon>
    </lineage>
</organism>
<dbReference type="CDD" id="cd03505">
    <property type="entry name" value="Delta9-FADS-like"/>
    <property type="match status" value="1"/>
</dbReference>
<evidence type="ECO:0000256" key="2">
    <source>
        <dbReference type="ARBA" id="ARBA00022692"/>
    </source>
</evidence>
<evidence type="ECO:0000256" key="9">
    <source>
        <dbReference type="SAM" id="Phobius"/>
    </source>
</evidence>
<dbReference type="EMBL" id="LR798231">
    <property type="protein sequence ID" value="CAB5208732.1"/>
    <property type="molecule type" value="Genomic_DNA"/>
</dbReference>
<dbReference type="GO" id="GO:0016020">
    <property type="term" value="C:membrane"/>
    <property type="evidence" value="ECO:0007669"/>
    <property type="project" value="UniProtKB-SubCell"/>
</dbReference>
<dbReference type="EMBL" id="LR796187">
    <property type="protein sequence ID" value="CAB4124921.1"/>
    <property type="molecule type" value="Genomic_DNA"/>
</dbReference>
<dbReference type="InterPro" id="IPR005804">
    <property type="entry name" value="FA_desaturase_dom"/>
</dbReference>
<evidence type="ECO:0000256" key="5">
    <source>
        <dbReference type="ARBA" id="ARBA00023002"/>
    </source>
</evidence>
<keyword evidence="6" id="KW-0408">Iron</keyword>
<feature type="domain" description="Fatty acid desaturase" evidence="10">
    <location>
        <begin position="6"/>
        <end position="222"/>
    </location>
</feature>
<keyword evidence="5" id="KW-0560">Oxidoreductase</keyword>
<reference evidence="12" key="1">
    <citation type="submission" date="2020-05" db="EMBL/GenBank/DDBJ databases">
        <authorList>
            <person name="Chiriac C."/>
            <person name="Salcher M."/>
            <person name="Ghai R."/>
            <person name="Kavagutti S V."/>
        </authorList>
    </citation>
    <scope>NUCLEOTIDE SEQUENCE</scope>
</reference>
<dbReference type="PANTHER" id="PTHR11351:SF33">
    <property type="entry name" value="DELTA-9 FATTY ACID DESATURASE, DESA"/>
    <property type="match status" value="1"/>
</dbReference>
<evidence type="ECO:0000256" key="6">
    <source>
        <dbReference type="ARBA" id="ARBA00023004"/>
    </source>
</evidence>
<dbReference type="GO" id="GO:0016717">
    <property type="term" value="F:oxidoreductase activity, acting on paired donors, with oxidation of a pair of donors resulting in the reduction of molecular oxygen to two molecules of water"/>
    <property type="evidence" value="ECO:0007669"/>
    <property type="project" value="InterPro"/>
</dbReference>
<keyword evidence="4 9" id="KW-1133">Transmembrane helix</keyword>
<accession>A0A6J7WEA6</accession>
<dbReference type="GO" id="GO:0006631">
    <property type="term" value="P:fatty acid metabolic process"/>
    <property type="evidence" value="ECO:0007669"/>
    <property type="project" value="UniProtKB-KW"/>
</dbReference>
<gene>
    <name evidence="12" type="ORF">UFOVP181_134</name>
    <name evidence="11" type="ORF">UFOVP57_28</name>
</gene>
<evidence type="ECO:0000256" key="1">
    <source>
        <dbReference type="ARBA" id="ARBA00004141"/>
    </source>
</evidence>
<sequence length="241" mass="27833">MNIIIYTLLMTHITILCVTLYLHRSQTHRAVTFSPAVNQFMRFWLWLTTGMVTKQWVSTHRKHHRFTEQQDDPHSPHIYGIKTVFFKGALLYNQASKDAEMVETYGRGTPDDWIERNIYTPHSRLGILLMLVIDLVLFGPWGLLIWGVQMLWIPLTAAGIINGLGHWWGYRNTNTKDESTNIFPIGIIIGGEECHNNHHAEPANPKLSRRWWEFDEGWAIIKLLSLVGLAKIRPASTVHTN</sequence>
<proteinExistence type="predicted"/>
<dbReference type="InterPro" id="IPR015876">
    <property type="entry name" value="Acyl-CoA_DS"/>
</dbReference>
<keyword evidence="8 9" id="KW-0472">Membrane</keyword>
<evidence type="ECO:0000256" key="4">
    <source>
        <dbReference type="ARBA" id="ARBA00022989"/>
    </source>
</evidence>
<evidence type="ECO:0000256" key="8">
    <source>
        <dbReference type="ARBA" id="ARBA00023136"/>
    </source>
</evidence>
<dbReference type="PRINTS" id="PR00075">
    <property type="entry name" value="FACDDSATRASE"/>
</dbReference>
<protein>
    <submittedName>
        <fullName evidence="12">OLE1 Fatty-acid desaturase</fullName>
    </submittedName>
</protein>
<name>A0A6J7WEA6_9CAUD</name>
<keyword evidence="2 9" id="KW-0812">Transmembrane</keyword>
<dbReference type="PANTHER" id="PTHR11351">
    <property type="entry name" value="ACYL-COA DESATURASE"/>
    <property type="match status" value="1"/>
</dbReference>
<evidence type="ECO:0000256" key="7">
    <source>
        <dbReference type="ARBA" id="ARBA00023098"/>
    </source>
</evidence>
<evidence type="ECO:0000313" key="11">
    <source>
        <dbReference type="EMBL" id="CAB4124921.1"/>
    </source>
</evidence>
<evidence type="ECO:0000259" key="10">
    <source>
        <dbReference type="Pfam" id="PF00487"/>
    </source>
</evidence>
<dbReference type="Pfam" id="PF00487">
    <property type="entry name" value="FA_desaturase"/>
    <property type="match status" value="1"/>
</dbReference>